<evidence type="ECO:0000256" key="5">
    <source>
        <dbReference type="ARBA" id="ARBA00023163"/>
    </source>
</evidence>
<evidence type="ECO:0000256" key="6">
    <source>
        <dbReference type="ARBA" id="ARBA00023242"/>
    </source>
</evidence>
<proteinExistence type="predicted"/>
<organism evidence="8 9">
    <name type="scientific">Cyphellophora attinorum</name>
    <dbReference type="NCBI Taxonomy" id="1664694"/>
    <lineage>
        <taxon>Eukaryota</taxon>
        <taxon>Fungi</taxon>
        <taxon>Dikarya</taxon>
        <taxon>Ascomycota</taxon>
        <taxon>Pezizomycotina</taxon>
        <taxon>Eurotiomycetes</taxon>
        <taxon>Chaetothyriomycetidae</taxon>
        <taxon>Chaetothyriales</taxon>
        <taxon>Cyphellophoraceae</taxon>
        <taxon>Cyphellophora</taxon>
    </lineage>
</organism>
<keyword evidence="4" id="KW-0238">DNA-binding</keyword>
<evidence type="ECO:0000256" key="2">
    <source>
        <dbReference type="ARBA" id="ARBA00022833"/>
    </source>
</evidence>
<evidence type="ECO:0000313" key="8">
    <source>
        <dbReference type="EMBL" id="KPI37726.1"/>
    </source>
</evidence>
<gene>
    <name evidence="8" type="ORF">AB675_199</name>
</gene>
<evidence type="ECO:0000256" key="3">
    <source>
        <dbReference type="ARBA" id="ARBA00023015"/>
    </source>
</evidence>
<dbReference type="GeneID" id="28733802"/>
<dbReference type="GO" id="GO:0046872">
    <property type="term" value="F:metal ion binding"/>
    <property type="evidence" value="ECO:0007669"/>
    <property type="project" value="UniProtKB-KW"/>
</dbReference>
<evidence type="ECO:0000256" key="1">
    <source>
        <dbReference type="ARBA" id="ARBA00022723"/>
    </source>
</evidence>
<keyword evidence="2" id="KW-0862">Zinc</keyword>
<sequence length="412" mass="46374">MELIARCCNYGIQENNREAPTSPVESEPDRMPDMQAFASLQGQFEQATNHAVAGLKMIAAHTERQTVSAITNEVLLQIYLELRDQVCQANSEQFKIGGPGLVNRLLVAPKSTLTAEDLLAQVQLLSFQVLDLFEAAETFHQDYPWVRGSVAPLLLPAYQSAIGKHTEITNALASLEHQYQQIPTIKSNEARLALKVFLTSLHIDLQVFVNGEQSYDDYLNDNVAILDHAQSLLGLQTYPQTTDTNPKPARTQPPTPFVSCLGIIPLLFEIATRTTNIPLRDRALHLLHSTNRREGIWDRPRRRSPSRAFNFPHRGGQLDRRGKLQLLGQYHGGDDEHDAPPHFIITDIQLLSDRQAKVTYGFKRRWRRTIDDCKFGPAEGSTAFSAEEFHSFWLEGVGPGEGEVREEIIEFD</sequence>
<dbReference type="PANTHER" id="PTHR36206:SF12">
    <property type="entry name" value="ASPERCRYPTIN BIOSYNTHESIS CLUSTER-SPECIFIC TRANSCRIPTION REGULATOR ATNN-RELATED"/>
    <property type="match status" value="1"/>
</dbReference>
<comment type="caution">
    <text evidence="8">The sequence shown here is derived from an EMBL/GenBank/DDBJ whole genome shotgun (WGS) entry which is preliminary data.</text>
</comment>
<dbReference type="OrthoDB" id="2593732at2759"/>
<accession>A0A0N1H156</accession>
<keyword evidence="6" id="KW-0539">Nucleus</keyword>
<dbReference type="VEuPathDB" id="FungiDB:AB675_199"/>
<dbReference type="EMBL" id="LFJN01000022">
    <property type="protein sequence ID" value="KPI37726.1"/>
    <property type="molecule type" value="Genomic_DNA"/>
</dbReference>
<keyword evidence="9" id="KW-1185">Reference proteome</keyword>
<protein>
    <submittedName>
        <fullName evidence="8">Uncharacterized protein</fullName>
    </submittedName>
</protein>
<keyword evidence="1" id="KW-0479">Metal-binding</keyword>
<dbReference type="InterPro" id="IPR052360">
    <property type="entry name" value="Transcr_Regulatory_Proteins"/>
</dbReference>
<feature type="region of interest" description="Disordered" evidence="7">
    <location>
        <begin position="297"/>
        <end position="316"/>
    </location>
</feature>
<dbReference type="GO" id="GO:0003677">
    <property type="term" value="F:DNA binding"/>
    <property type="evidence" value="ECO:0007669"/>
    <property type="project" value="UniProtKB-KW"/>
</dbReference>
<dbReference type="RefSeq" id="XP_017997689.1">
    <property type="nucleotide sequence ID" value="XM_018141933.1"/>
</dbReference>
<keyword evidence="5" id="KW-0804">Transcription</keyword>
<evidence type="ECO:0000313" key="9">
    <source>
        <dbReference type="Proteomes" id="UP000038010"/>
    </source>
</evidence>
<name>A0A0N1H156_9EURO</name>
<dbReference type="PANTHER" id="PTHR36206">
    <property type="entry name" value="ASPERCRYPTIN BIOSYNTHESIS CLUSTER-SPECIFIC TRANSCRIPTION REGULATOR ATNN-RELATED"/>
    <property type="match status" value="1"/>
</dbReference>
<evidence type="ECO:0000256" key="7">
    <source>
        <dbReference type="SAM" id="MobiDB-lite"/>
    </source>
</evidence>
<dbReference type="Proteomes" id="UP000038010">
    <property type="component" value="Unassembled WGS sequence"/>
</dbReference>
<reference evidence="8 9" key="1">
    <citation type="submission" date="2015-06" db="EMBL/GenBank/DDBJ databases">
        <title>Draft genome of the ant-associated black yeast Phialophora attae CBS 131958.</title>
        <authorList>
            <person name="Moreno L.F."/>
            <person name="Stielow B.J."/>
            <person name="de Hoog S."/>
            <person name="Vicente V.A."/>
            <person name="Weiss V.A."/>
            <person name="de Vries M."/>
            <person name="Cruz L.M."/>
            <person name="Souza E.M."/>
        </authorList>
    </citation>
    <scope>NUCLEOTIDE SEQUENCE [LARGE SCALE GENOMIC DNA]</scope>
    <source>
        <strain evidence="8 9">CBS 131958</strain>
    </source>
</reference>
<keyword evidence="3" id="KW-0805">Transcription regulation</keyword>
<evidence type="ECO:0000256" key="4">
    <source>
        <dbReference type="ARBA" id="ARBA00023125"/>
    </source>
</evidence>
<dbReference type="AlphaFoldDB" id="A0A0N1H156"/>